<dbReference type="PANTHER" id="PTHR10127">
    <property type="entry name" value="DISCOIDIN, CUB, EGF, LAMININ , AND ZINC METALLOPROTEASE DOMAIN CONTAINING"/>
    <property type="match status" value="1"/>
</dbReference>
<evidence type="ECO:0000313" key="3">
    <source>
        <dbReference type="Proteomes" id="UP001212997"/>
    </source>
</evidence>
<dbReference type="EMBL" id="JANAWD010000086">
    <property type="protein sequence ID" value="KAJ3487617.1"/>
    <property type="molecule type" value="Genomic_DNA"/>
</dbReference>
<dbReference type="SMART" id="SM00235">
    <property type="entry name" value="ZnMc"/>
    <property type="match status" value="1"/>
</dbReference>
<evidence type="ECO:0000313" key="2">
    <source>
        <dbReference type="EMBL" id="KAJ3487617.1"/>
    </source>
</evidence>
<reference evidence="2" key="1">
    <citation type="submission" date="2022-07" db="EMBL/GenBank/DDBJ databases">
        <title>Genome Sequence of Physisporinus lineatus.</title>
        <authorList>
            <person name="Buettner E."/>
        </authorList>
    </citation>
    <scope>NUCLEOTIDE SEQUENCE</scope>
    <source>
        <strain evidence="2">VT162</strain>
    </source>
</reference>
<dbReference type="GO" id="GO:0006508">
    <property type="term" value="P:proteolysis"/>
    <property type="evidence" value="ECO:0007669"/>
    <property type="project" value="InterPro"/>
</dbReference>
<organism evidence="2 3">
    <name type="scientific">Meripilus lineatus</name>
    <dbReference type="NCBI Taxonomy" id="2056292"/>
    <lineage>
        <taxon>Eukaryota</taxon>
        <taxon>Fungi</taxon>
        <taxon>Dikarya</taxon>
        <taxon>Basidiomycota</taxon>
        <taxon>Agaricomycotina</taxon>
        <taxon>Agaricomycetes</taxon>
        <taxon>Polyporales</taxon>
        <taxon>Meripilaceae</taxon>
        <taxon>Meripilus</taxon>
    </lineage>
</organism>
<dbReference type="InterPro" id="IPR006026">
    <property type="entry name" value="Peptidase_Metallo"/>
</dbReference>
<dbReference type="Pfam" id="PF01400">
    <property type="entry name" value="Astacin"/>
    <property type="match status" value="1"/>
</dbReference>
<feature type="domain" description="Peptidase metallopeptidase" evidence="1">
    <location>
        <begin position="57"/>
        <end position="205"/>
    </location>
</feature>
<dbReference type="GO" id="GO:0004222">
    <property type="term" value="F:metalloendopeptidase activity"/>
    <property type="evidence" value="ECO:0007669"/>
    <property type="project" value="InterPro"/>
</dbReference>
<dbReference type="SUPFAM" id="SSF55486">
    <property type="entry name" value="Metalloproteases ('zincins'), catalytic domain"/>
    <property type="match status" value="1"/>
</dbReference>
<dbReference type="Gene3D" id="3.40.390.10">
    <property type="entry name" value="Collagenase (Catalytic Domain)"/>
    <property type="match status" value="1"/>
</dbReference>
<dbReference type="PANTHER" id="PTHR10127:SF850">
    <property type="entry name" value="METALLOENDOPEPTIDASE"/>
    <property type="match status" value="1"/>
</dbReference>
<name>A0AAD5V6U3_9APHY</name>
<dbReference type="GO" id="GO:0008270">
    <property type="term" value="F:zinc ion binding"/>
    <property type="evidence" value="ECO:0007669"/>
    <property type="project" value="InterPro"/>
</dbReference>
<gene>
    <name evidence="2" type="ORF">NLI96_g3384</name>
</gene>
<dbReference type="InterPro" id="IPR024079">
    <property type="entry name" value="MetalloPept_cat_dom_sf"/>
</dbReference>
<sequence>MSDIYNQVVKRLSHIFKSVLTRQHKLLPASPSRLFGWALYRTPKGPSQISRGVSVRDNLLWEQFDVITFSFVSGNFNQHAKVLEVIAQWMMFTNITFQRVEFEGDIRISFDDEDASWSCMGRACYRKNRGQPTMNLEGIRCSTPGVDEEERAIILHEFGHALGFLHEHQSPARVDILEFDDQNIHKYYQRCQGWSHKDIEENVIQIHSTKWMGNYSGFDPQSIMMYPIYPSFNRQELEIPHNTVLSDVDKAYAMIHYARVLPHESAPQWTIAHTLDILGVQGEFRDKILKTNDAKEIRRLFTEWNSSERLGDTGGFFRPLRVATRKWSKCLRCRSS</sequence>
<dbReference type="InterPro" id="IPR001506">
    <property type="entry name" value="Peptidase_M12A"/>
</dbReference>
<keyword evidence="3" id="KW-1185">Reference proteome</keyword>
<accession>A0AAD5V6U3</accession>
<comment type="caution">
    <text evidence="2">The sequence shown here is derived from an EMBL/GenBank/DDBJ whole genome shotgun (WGS) entry which is preliminary data.</text>
</comment>
<dbReference type="AlphaFoldDB" id="A0AAD5V6U3"/>
<proteinExistence type="predicted"/>
<evidence type="ECO:0000259" key="1">
    <source>
        <dbReference type="SMART" id="SM00235"/>
    </source>
</evidence>
<protein>
    <recommendedName>
        <fullName evidence="1">Peptidase metallopeptidase domain-containing protein</fullName>
    </recommendedName>
</protein>
<dbReference type="Proteomes" id="UP001212997">
    <property type="component" value="Unassembled WGS sequence"/>
</dbReference>